<evidence type="ECO:0000313" key="3">
    <source>
        <dbReference type="Proteomes" id="UP000253083"/>
    </source>
</evidence>
<dbReference type="AlphaFoldDB" id="A0A395JFD8"/>
<gene>
    <name evidence="2" type="ORF">DFR28_1174</name>
</gene>
<reference evidence="2 3" key="1">
    <citation type="submission" date="2018-06" db="EMBL/GenBank/DDBJ databases">
        <title>Genomic Encyclopedia of Type Strains, Phase IV (KMG-IV): sequencing the most valuable type-strain genomes for metagenomic binning, comparative biology and taxonomic classification.</title>
        <authorList>
            <person name="Goeker M."/>
        </authorList>
    </citation>
    <scope>NUCLEOTIDE SEQUENCE [LARGE SCALE GENOMIC DNA]</scope>
    <source>
        <strain evidence="2 3">DSM 24032</strain>
    </source>
</reference>
<feature type="signal peptide" evidence="1">
    <location>
        <begin position="1"/>
        <end position="24"/>
    </location>
</feature>
<sequence length="124" mass="13884">MFTKVMRMHLYSLMALLIWSTACASDIVGCVFSGPVRAIDKSNFYINERGDHLDGFIVVENSESSHQTKSDSTCKNHLGSSIKFSFNPEKKPIEIGTLVEITWYYLEPSDDQPGGTMISSKILE</sequence>
<dbReference type="RefSeq" id="WP_147251079.1">
    <property type="nucleotide sequence ID" value="NZ_QNRT01000017.1"/>
</dbReference>
<keyword evidence="1" id="KW-0732">Signal</keyword>
<organism evidence="2 3">
    <name type="scientific">Arenicella xantha</name>
    <dbReference type="NCBI Taxonomy" id="644221"/>
    <lineage>
        <taxon>Bacteria</taxon>
        <taxon>Pseudomonadati</taxon>
        <taxon>Pseudomonadota</taxon>
        <taxon>Gammaproteobacteria</taxon>
        <taxon>Arenicellales</taxon>
        <taxon>Arenicellaceae</taxon>
        <taxon>Arenicella</taxon>
    </lineage>
</organism>
<dbReference type="PROSITE" id="PS51257">
    <property type="entry name" value="PROKAR_LIPOPROTEIN"/>
    <property type="match status" value="1"/>
</dbReference>
<feature type="chain" id="PRO_5017470496" evidence="1">
    <location>
        <begin position="25"/>
        <end position="124"/>
    </location>
</feature>
<dbReference type="EMBL" id="QNRT01000017">
    <property type="protein sequence ID" value="RBP46606.1"/>
    <property type="molecule type" value="Genomic_DNA"/>
</dbReference>
<proteinExistence type="predicted"/>
<accession>A0A395JFD8</accession>
<keyword evidence="3" id="KW-1185">Reference proteome</keyword>
<evidence type="ECO:0000313" key="2">
    <source>
        <dbReference type="EMBL" id="RBP46606.1"/>
    </source>
</evidence>
<protein>
    <submittedName>
        <fullName evidence="2">Uncharacterized protein</fullName>
    </submittedName>
</protein>
<dbReference type="InParanoid" id="A0A395JFD8"/>
<name>A0A395JFD8_9GAMM</name>
<evidence type="ECO:0000256" key="1">
    <source>
        <dbReference type="SAM" id="SignalP"/>
    </source>
</evidence>
<comment type="caution">
    <text evidence="2">The sequence shown here is derived from an EMBL/GenBank/DDBJ whole genome shotgun (WGS) entry which is preliminary data.</text>
</comment>
<dbReference type="Proteomes" id="UP000253083">
    <property type="component" value="Unassembled WGS sequence"/>
</dbReference>